<dbReference type="Proteomes" id="UP000053240">
    <property type="component" value="Unassembled WGS sequence"/>
</dbReference>
<evidence type="ECO:0000313" key="10">
    <source>
        <dbReference type="EMBL" id="KPJ18404.1"/>
    </source>
</evidence>
<protein>
    <submittedName>
        <fullName evidence="10">Scavenger receptor class B member 1</fullName>
    </submittedName>
</protein>
<feature type="region of interest" description="Disordered" evidence="8">
    <location>
        <begin position="1"/>
        <end position="41"/>
    </location>
</feature>
<proteinExistence type="inferred from homology"/>
<dbReference type="PANTHER" id="PTHR11923">
    <property type="entry name" value="SCAVENGER RECEPTOR CLASS B TYPE-1 SR-B1"/>
    <property type="match status" value="1"/>
</dbReference>
<feature type="compositionally biased region" description="Basic residues" evidence="8">
    <location>
        <begin position="617"/>
        <end position="630"/>
    </location>
</feature>
<keyword evidence="3" id="KW-1003">Cell membrane</keyword>
<name>A0A0N1IQ22_PAPMA</name>
<feature type="compositionally biased region" description="Basic and acidic residues" evidence="8">
    <location>
        <begin position="28"/>
        <end position="40"/>
    </location>
</feature>
<feature type="compositionally biased region" description="Polar residues" evidence="8">
    <location>
        <begin position="1"/>
        <end position="26"/>
    </location>
</feature>
<evidence type="ECO:0000256" key="1">
    <source>
        <dbReference type="ARBA" id="ARBA00004236"/>
    </source>
</evidence>
<evidence type="ECO:0000256" key="3">
    <source>
        <dbReference type="ARBA" id="ARBA00022475"/>
    </source>
</evidence>
<dbReference type="GO" id="GO:0005886">
    <property type="term" value="C:plasma membrane"/>
    <property type="evidence" value="ECO:0007669"/>
    <property type="project" value="UniProtKB-SubCell"/>
</dbReference>
<evidence type="ECO:0000256" key="8">
    <source>
        <dbReference type="SAM" id="MobiDB-lite"/>
    </source>
</evidence>
<dbReference type="GO" id="GO:0005737">
    <property type="term" value="C:cytoplasm"/>
    <property type="evidence" value="ECO:0007669"/>
    <property type="project" value="TreeGrafter"/>
</dbReference>
<keyword evidence="6 9" id="KW-0472">Membrane</keyword>
<feature type="region of interest" description="Disordered" evidence="8">
    <location>
        <begin position="605"/>
        <end position="630"/>
    </location>
</feature>
<evidence type="ECO:0000256" key="9">
    <source>
        <dbReference type="SAM" id="Phobius"/>
    </source>
</evidence>
<dbReference type="GO" id="GO:0005044">
    <property type="term" value="F:scavenger receptor activity"/>
    <property type="evidence" value="ECO:0007669"/>
    <property type="project" value="TreeGrafter"/>
</dbReference>
<reference evidence="10 11" key="1">
    <citation type="journal article" date="2015" name="Nat. Commun.">
        <title>Outbred genome sequencing and CRISPR/Cas9 gene editing in butterflies.</title>
        <authorList>
            <person name="Li X."/>
            <person name="Fan D."/>
            <person name="Zhang W."/>
            <person name="Liu G."/>
            <person name="Zhang L."/>
            <person name="Zhao L."/>
            <person name="Fang X."/>
            <person name="Chen L."/>
            <person name="Dong Y."/>
            <person name="Chen Y."/>
            <person name="Ding Y."/>
            <person name="Zhao R."/>
            <person name="Feng M."/>
            <person name="Zhu Y."/>
            <person name="Feng Y."/>
            <person name="Jiang X."/>
            <person name="Zhu D."/>
            <person name="Xiang H."/>
            <person name="Feng X."/>
            <person name="Li S."/>
            <person name="Wang J."/>
            <person name="Zhang G."/>
            <person name="Kronforst M.R."/>
            <person name="Wang W."/>
        </authorList>
    </citation>
    <scope>NUCLEOTIDE SEQUENCE [LARGE SCALE GENOMIC DNA]</scope>
    <source>
        <strain evidence="10">Ya'a_city_454_Pm</strain>
        <tissue evidence="10">Whole body</tissue>
    </source>
</reference>
<feature type="transmembrane region" description="Helical" evidence="9">
    <location>
        <begin position="99"/>
        <end position="121"/>
    </location>
</feature>
<dbReference type="PANTHER" id="PTHR11923:SF89">
    <property type="entry name" value="GH15894P"/>
    <property type="match status" value="1"/>
</dbReference>
<comment type="subcellular location">
    <subcellularLocation>
        <location evidence="1">Cell membrane</location>
    </subcellularLocation>
</comment>
<sequence length="1464" mass="169165">MYTESITPTVSLNSEQSSRTNSTNCVDSDSKDSDSGKDSASDSFNSLIEDKVEDNCSNCLDDCIDVKCTGTQYSVPYGEDQCKVIKKRSVCCNSVTQTVWGVLLIIISISGFVFSPLDFMLWEKLNMRPGLPPYEWWANPPDEVKMRTYIFNVTNHERFMKGIDKKLNLHEIGPIVYLEKLQHYNMKFNENSTLTYTAKRSLIYLPDENTYDLNATIIVPNLAVLGMASFLHDSNYFVRTAFRLLVNAHGSEFFVNKTLYEYLWDYRDPVLATSKNIVPALVPVDNMGFLKRMYSDFIDEVTVNIGAERGHDNFFKINRFRGQPQLPGYDPATCPDRIFGSTEGVMYHQHITKEDVLLYWRKTVCKLMPLYFESELSMDKVPLYRYNLSEVVFERVRNGTDCYDTTPSLPSGLSDASKCYFNFPIVVSYPHFYTGSPPKDHYVTGLTPDREKHNSYVVVEPITGVPFRAVARMQSNLRMHDLSLFTTEYKRFSNHVIPLFWAEYSQEGLPTVIKWTIYFMVVILPPLSVKKTLLNSDKSKVNCDNPNINLNSDVEPNIETVASLLTCRGLDNNLEMNCNKSQKQDNQQSQKFVSSEKTFLLHSQIHTPSTTKENKQKFKQQKKKEKKTIAKNHRSFSPPLLKDSEGRQRKVIWDPYIKFHSSDNQSEDFTKEELSSITNKMEDINLLSCSNNILTGEKECDNFIMQHDLKWFIFRDEPQNEEMVRFQTFGQNGMGKALKKNMAKMKHETKDTCFIVIDLNVMLSDFQFVNDKVLQDTRYRLVIPNAVITKLRNLAEMDHKSHQLMVTAQNLIWKIPTQSRHIILEPEQPLTQTSQQIISCCKKIKNLDYNLILLTSDADLYASAFDHNLNCYMIQDVKKGLCGQLFNDSNIREEKDINNNLFLQKLEDIEPFNFSQLTNDVNENFPFFDDFDYEQAELKETVFEKLKKYSLRNRHMASLIILRAEDYMCTFTQIMETFMLDLLLNENVSCDFCTIPQAVDAVAQLYPYSKSIQIVAYRMSALYNLIKQKNKLETKYKADVLIKMVGCGMILVESIKAFKPNSEIMSETEYLLVKLLQSIENPNRFGNDLEQSKIVRKYNSSEISYEDYDNRPAEDYYNEHLTDVNGNEDISKQTNLINNRIIRTTGRNLNSLIISNTNILLDIDEKCDIKIDNKFIEENNIDIKLNLNKDNDISKTVFDSTVHENAFTSLENAPKVIRNFDAIKTFEEKILNKSLEEIDNIDVKFDLNINKNEYTNMDLDKISETYTDIAYQTEVYNSESLNDKCVTENQTLSASNDSGLGKNCNAHLVIEKFIYEMSSTLKIVYDFIKDTSLVLKGKDIKPENRREIFDKAYKTYHRMSLVVDNLTNILKREEEAKTTVITLLERAGIDVANNKLINKYKQIVSAYLEQIDLLQQALKIIYITTNNIGTANAEYIRLQNVIQNYGLNKAYKLRQSIKVIGFVK</sequence>
<keyword evidence="10" id="KW-0675">Receptor</keyword>
<dbReference type="PRINTS" id="PR01609">
    <property type="entry name" value="CD36FAMILY"/>
</dbReference>
<comment type="similarity">
    <text evidence="2">Belongs to the CD36 family.</text>
</comment>
<gene>
    <name evidence="10" type="ORF">RR48_05583</name>
</gene>
<organism evidence="10 11">
    <name type="scientific">Papilio machaon</name>
    <name type="common">Old World swallowtail butterfly</name>
    <dbReference type="NCBI Taxonomy" id="76193"/>
    <lineage>
        <taxon>Eukaryota</taxon>
        <taxon>Metazoa</taxon>
        <taxon>Ecdysozoa</taxon>
        <taxon>Arthropoda</taxon>
        <taxon>Hexapoda</taxon>
        <taxon>Insecta</taxon>
        <taxon>Pterygota</taxon>
        <taxon>Neoptera</taxon>
        <taxon>Endopterygota</taxon>
        <taxon>Lepidoptera</taxon>
        <taxon>Glossata</taxon>
        <taxon>Ditrysia</taxon>
        <taxon>Papilionoidea</taxon>
        <taxon>Papilionidae</taxon>
        <taxon>Papilioninae</taxon>
        <taxon>Papilio</taxon>
    </lineage>
</organism>
<keyword evidence="7" id="KW-0325">Glycoprotein</keyword>
<dbReference type="EMBL" id="KQ460036">
    <property type="protein sequence ID" value="KPJ18404.1"/>
    <property type="molecule type" value="Genomic_DNA"/>
</dbReference>
<evidence type="ECO:0000313" key="11">
    <source>
        <dbReference type="Proteomes" id="UP000053240"/>
    </source>
</evidence>
<evidence type="ECO:0000256" key="6">
    <source>
        <dbReference type="ARBA" id="ARBA00023136"/>
    </source>
</evidence>
<evidence type="ECO:0000256" key="2">
    <source>
        <dbReference type="ARBA" id="ARBA00010532"/>
    </source>
</evidence>
<keyword evidence="4 9" id="KW-0812">Transmembrane</keyword>
<evidence type="ECO:0000256" key="7">
    <source>
        <dbReference type="ARBA" id="ARBA00023180"/>
    </source>
</evidence>
<dbReference type="Pfam" id="PF01130">
    <property type="entry name" value="CD36"/>
    <property type="match status" value="1"/>
</dbReference>
<evidence type="ECO:0000256" key="4">
    <source>
        <dbReference type="ARBA" id="ARBA00022692"/>
    </source>
</evidence>
<dbReference type="InParanoid" id="A0A0N1IQ22"/>
<keyword evidence="11" id="KW-1185">Reference proteome</keyword>
<dbReference type="InterPro" id="IPR002159">
    <property type="entry name" value="CD36_fam"/>
</dbReference>
<accession>A0A0N1IQ22</accession>
<keyword evidence="5 9" id="KW-1133">Transmembrane helix</keyword>
<evidence type="ECO:0000256" key="5">
    <source>
        <dbReference type="ARBA" id="ARBA00022989"/>
    </source>
</evidence>